<dbReference type="RefSeq" id="WP_368379801.1">
    <property type="nucleotide sequence ID" value="NZ_JBFRYA010000001.1"/>
</dbReference>
<dbReference type="GO" id="GO:0160206">
    <property type="term" value="F:tRNA (cytidine(32)/uridine(32)-2'-O)-methyltransferase activity"/>
    <property type="evidence" value="ECO:0007669"/>
    <property type="project" value="UniProtKB-EC"/>
</dbReference>
<accession>A0ABV3U0Q1</accession>
<reference evidence="7 8" key="1">
    <citation type="journal article" date="2011" name="Int. J. Syst. Evol. Microbiol.">
        <title>Zhongshania antarctica gen. nov., sp. nov. and Zhongshania guokunii sp. nov., gammaproteobacteria respectively isolated from coastal attached (fast) ice and surface seawater of the Antarctic.</title>
        <authorList>
            <person name="Li H.J."/>
            <person name="Zhang X.Y."/>
            <person name="Chen C.X."/>
            <person name="Zhang Y.J."/>
            <person name="Gao Z.M."/>
            <person name="Yu Y."/>
            <person name="Chen X.L."/>
            <person name="Chen B."/>
            <person name="Zhang Y.Z."/>
        </authorList>
    </citation>
    <scope>NUCLEOTIDE SEQUENCE [LARGE SCALE GENOMIC DNA]</scope>
    <source>
        <strain evidence="7 8">ZS6-22T</strain>
    </source>
</reference>
<proteinExistence type="inferred from homology"/>
<dbReference type="EMBL" id="JBFRYA010000001">
    <property type="protein sequence ID" value="MEX1667474.1"/>
    <property type="molecule type" value="Genomic_DNA"/>
</dbReference>
<dbReference type="PANTHER" id="PTHR42786:SF2">
    <property type="entry name" value="TRNA (CYTIDINE_URIDINE-2'-O-)-METHYLTRANSFERASE TRMJ"/>
    <property type="match status" value="1"/>
</dbReference>
<dbReference type="SUPFAM" id="SSF75217">
    <property type="entry name" value="alpha/beta knot"/>
    <property type="match status" value="1"/>
</dbReference>
<organism evidence="7 8">
    <name type="scientific">Zhongshania guokunii</name>
    <dbReference type="NCBI Taxonomy" id="641783"/>
    <lineage>
        <taxon>Bacteria</taxon>
        <taxon>Pseudomonadati</taxon>
        <taxon>Pseudomonadota</taxon>
        <taxon>Gammaproteobacteria</taxon>
        <taxon>Cellvibrionales</taxon>
        <taxon>Spongiibacteraceae</taxon>
        <taxon>Zhongshania</taxon>
    </lineage>
</organism>
<comment type="catalytic activity">
    <reaction evidence="5">
        <text>uridine(32) in tRNA + S-adenosyl-L-methionine = 2'-O-methyluridine(32) in tRNA + S-adenosyl-L-homocysteine + H(+)</text>
        <dbReference type="Rhea" id="RHEA:42936"/>
        <dbReference type="Rhea" id="RHEA-COMP:10107"/>
        <dbReference type="Rhea" id="RHEA-COMP:10290"/>
        <dbReference type="ChEBI" id="CHEBI:15378"/>
        <dbReference type="ChEBI" id="CHEBI:57856"/>
        <dbReference type="ChEBI" id="CHEBI:59789"/>
        <dbReference type="ChEBI" id="CHEBI:65315"/>
        <dbReference type="ChEBI" id="CHEBI:74478"/>
        <dbReference type="EC" id="2.1.1.200"/>
    </reaction>
</comment>
<dbReference type="InterPro" id="IPR001537">
    <property type="entry name" value="SpoU_MeTrfase"/>
</dbReference>
<comment type="caution">
    <text evidence="7">The sequence shown here is derived from an EMBL/GenBank/DDBJ whole genome shotgun (WGS) entry which is preliminary data.</text>
</comment>
<dbReference type="Gene3D" id="1.10.8.590">
    <property type="match status" value="1"/>
</dbReference>
<evidence type="ECO:0000256" key="3">
    <source>
        <dbReference type="ARBA" id="ARBA00022679"/>
    </source>
</evidence>
<evidence type="ECO:0000256" key="1">
    <source>
        <dbReference type="ARBA" id="ARBA00007228"/>
    </source>
</evidence>
<keyword evidence="5" id="KW-0963">Cytoplasm</keyword>
<dbReference type="NCBIfam" id="NF011694">
    <property type="entry name" value="PRK15114.1"/>
    <property type="match status" value="1"/>
</dbReference>
<dbReference type="EC" id="2.1.1.200" evidence="5"/>
<dbReference type="PIRSF" id="PIRSF004808">
    <property type="entry name" value="LasT"/>
    <property type="match status" value="1"/>
</dbReference>
<evidence type="ECO:0000313" key="8">
    <source>
        <dbReference type="Proteomes" id="UP001557485"/>
    </source>
</evidence>
<comment type="function">
    <text evidence="5">Catalyzes the formation of 2'O-methylated cytidine (Cm32) or 2'O-methylated uridine (Um32) at position 32 in tRNA.</text>
</comment>
<dbReference type="Pfam" id="PF00588">
    <property type="entry name" value="SpoU_methylase"/>
    <property type="match status" value="1"/>
</dbReference>
<evidence type="ECO:0000313" key="7">
    <source>
        <dbReference type="EMBL" id="MEX1667474.1"/>
    </source>
</evidence>
<protein>
    <recommendedName>
        <fullName evidence="5">tRNA (cytidine/uridine-2'-O-)-methyltransferase TrmJ</fullName>
        <ecNumber evidence="5">2.1.1.200</ecNumber>
    </recommendedName>
    <alternativeName>
        <fullName evidence="5">tRNA (cytidine(32)/uridine(32)-2'-O)-methyltransferase</fullName>
    </alternativeName>
    <alternativeName>
        <fullName evidence="5">tRNA Cm32/Um32 methyltransferase</fullName>
    </alternativeName>
</protein>
<comment type="catalytic activity">
    <reaction evidence="5">
        <text>cytidine(32) in tRNA + S-adenosyl-L-methionine = 2'-O-methylcytidine(32) in tRNA + S-adenosyl-L-homocysteine + H(+)</text>
        <dbReference type="Rhea" id="RHEA:42932"/>
        <dbReference type="Rhea" id="RHEA-COMP:10288"/>
        <dbReference type="Rhea" id="RHEA-COMP:10289"/>
        <dbReference type="ChEBI" id="CHEBI:15378"/>
        <dbReference type="ChEBI" id="CHEBI:57856"/>
        <dbReference type="ChEBI" id="CHEBI:59789"/>
        <dbReference type="ChEBI" id="CHEBI:74495"/>
        <dbReference type="ChEBI" id="CHEBI:82748"/>
        <dbReference type="EC" id="2.1.1.200"/>
    </reaction>
</comment>
<dbReference type="GO" id="GO:0032259">
    <property type="term" value="P:methylation"/>
    <property type="evidence" value="ECO:0007669"/>
    <property type="project" value="UniProtKB-KW"/>
</dbReference>
<dbReference type="Proteomes" id="UP001557485">
    <property type="component" value="Unassembled WGS sequence"/>
</dbReference>
<dbReference type="Gene3D" id="3.40.1280.10">
    <property type="match status" value="1"/>
</dbReference>
<name>A0ABV3U0Q1_9GAMM</name>
<keyword evidence="4 5" id="KW-0949">S-adenosyl-L-methionine</keyword>
<comment type="subunit">
    <text evidence="5">Homodimer.</text>
</comment>
<dbReference type="InterPro" id="IPR029028">
    <property type="entry name" value="Alpha/beta_knot_MTases"/>
</dbReference>
<gene>
    <name evidence="5 7" type="primary">trmJ</name>
    <name evidence="7" type="ORF">AB4876_01045</name>
</gene>
<evidence type="ECO:0000256" key="5">
    <source>
        <dbReference type="RuleBase" id="RU362024"/>
    </source>
</evidence>
<evidence type="ECO:0000259" key="6">
    <source>
        <dbReference type="Pfam" id="PF00588"/>
    </source>
</evidence>
<keyword evidence="5" id="KW-0819">tRNA processing</keyword>
<evidence type="ECO:0000256" key="4">
    <source>
        <dbReference type="ARBA" id="ARBA00022691"/>
    </source>
</evidence>
<dbReference type="InterPro" id="IPR004384">
    <property type="entry name" value="RNA_MeTrfase_TrmJ/LasT"/>
</dbReference>
<keyword evidence="2 5" id="KW-0489">Methyltransferase</keyword>
<feature type="domain" description="tRNA/rRNA methyltransferase SpoU type" evidence="6">
    <location>
        <begin position="19"/>
        <end position="169"/>
    </location>
</feature>
<evidence type="ECO:0000256" key="2">
    <source>
        <dbReference type="ARBA" id="ARBA00022603"/>
    </source>
</evidence>
<sequence>MTTVEQSPANSQDNPLDNIRIVLVNTSHPGNIGAVARAMKNMCLSQLYLVEPKKYPHDEATWRAASADDVLNSAIVCGTLDEAIADCQLVIGTSARERTVPWPLLDPRHCMERGYAEAAAGHKIALVFGREDRGLTNEELQRCNLHVHIPANPEYSSLNIAMAVQVLAYEVRMQHLSGELNNNDMADWDVPVAGAQDLERYLVHLEETLRDIKFLRPEAPKKLMTRLRRLYQRTRLDEMEVNILRGILTSTQYWVRKAKAEEIVDVGSVAEPNSGVDGAE</sequence>
<keyword evidence="3 7" id="KW-0808">Transferase</keyword>
<keyword evidence="8" id="KW-1185">Reference proteome</keyword>
<comment type="similarity">
    <text evidence="1">Belongs to the class IV-like SAM-binding methyltransferase superfamily. RNA methyltransferase TrmH family.</text>
</comment>
<dbReference type="InterPro" id="IPR029026">
    <property type="entry name" value="tRNA_m1G_MTases_N"/>
</dbReference>
<dbReference type="PANTHER" id="PTHR42786">
    <property type="entry name" value="TRNA/RRNA METHYLTRANSFERASE"/>
    <property type="match status" value="1"/>
</dbReference>
<dbReference type="CDD" id="cd18093">
    <property type="entry name" value="SpoU-like_TrmJ"/>
    <property type="match status" value="1"/>
</dbReference>
<comment type="subcellular location">
    <subcellularLocation>
        <location evidence="5">Cytoplasm</location>
    </subcellularLocation>
</comment>
<dbReference type="NCBIfam" id="TIGR00050">
    <property type="entry name" value="rRNA_methyl_1"/>
    <property type="match status" value="1"/>
</dbReference>